<evidence type="ECO:0000259" key="2">
    <source>
        <dbReference type="PROSITE" id="PS50146"/>
    </source>
</evidence>
<name>A0A1I4XD15_9PROT</name>
<reference evidence="4" key="1">
    <citation type="submission" date="2016-10" db="EMBL/GenBank/DDBJ databases">
        <authorList>
            <person name="Varghese N."/>
        </authorList>
    </citation>
    <scope>NUCLEOTIDE SEQUENCE [LARGE SCALE GENOMIC DNA]</scope>
    <source>
        <strain evidence="4">Nsp8</strain>
    </source>
</reference>
<dbReference type="RefSeq" id="WP_074793454.1">
    <property type="nucleotide sequence ID" value="NZ_FOVJ01000001.1"/>
</dbReference>
<dbReference type="GO" id="GO:0016301">
    <property type="term" value="F:kinase activity"/>
    <property type="evidence" value="ECO:0007669"/>
    <property type="project" value="UniProtKB-KW"/>
</dbReference>
<dbReference type="Gene3D" id="3.40.50.10330">
    <property type="entry name" value="Probable inorganic polyphosphate/atp-NAD kinase, domain 1"/>
    <property type="match status" value="1"/>
</dbReference>
<evidence type="ECO:0000256" key="1">
    <source>
        <dbReference type="SAM" id="MobiDB-lite"/>
    </source>
</evidence>
<gene>
    <name evidence="3" type="ORF">SAMN05216386_0036</name>
</gene>
<proteinExistence type="predicted"/>
<evidence type="ECO:0000313" key="3">
    <source>
        <dbReference type="EMBL" id="SFN23393.1"/>
    </source>
</evidence>
<dbReference type="SUPFAM" id="SSF111331">
    <property type="entry name" value="NAD kinase/diacylglycerol kinase-like"/>
    <property type="match status" value="1"/>
</dbReference>
<dbReference type="InterPro" id="IPR001206">
    <property type="entry name" value="Diacylglycerol_kinase_cat_dom"/>
</dbReference>
<keyword evidence="4" id="KW-1185">Reference proteome</keyword>
<evidence type="ECO:0000313" key="4">
    <source>
        <dbReference type="Proteomes" id="UP000183107"/>
    </source>
</evidence>
<dbReference type="EMBL" id="FOVJ01000001">
    <property type="protein sequence ID" value="SFN23393.1"/>
    <property type="molecule type" value="Genomic_DNA"/>
</dbReference>
<dbReference type="Pfam" id="PF00781">
    <property type="entry name" value="DAGK_cat"/>
    <property type="match status" value="1"/>
</dbReference>
<keyword evidence="3" id="KW-0808">Transferase</keyword>
<sequence length="324" mass="35294">MPSIADESAPQFFIILNAASGHNNTSTVCTIIEKVLIEAGRRYELVVVEDAAQLDGVARQTVERACERGGVVVVAGGDGSINTVAQATLGSGCPLGVLPQGTFNYFGREHGISSDTAEATRALLTASVQAVQVGLVNDRLFLVNASLGLYPRLLEDREAFKQQYGRNRLVAFASGLVTLLRHHQQLLISLEIRGKFHDIRTPTLFVGNNRLQLEQLGLPLENALENDELVAIMLRPTGMMAMLWLLVRGALGKLGEAQNVISFGFKRMTIRSSRHLKRRVKVATDGEVVWMDTPLEFRVSPHPLHLLKPATTPEPGTLDTGPDS</sequence>
<accession>A0A1I4XD15</accession>
<dbReference type="PANTHER" id="PTHR12358:SF54">
    <property type="entry name" value="SPHINGOSINE KINASE RELATED PROTEIN"/>
    <property type="match status" value="1"/>
</dbReference>
<organism evidence="3 4">
    <name type="scientific">Nitrosospira briensis</name>
    <dbReference type="NCBI Taxonomy" id="35799"/>
    <lineage>
        <taxon>Bacteria</taxon>
        <taxon>Pseudomonadati</taxon>
        <taxon>Pseudomonadota</taxon>
        <taxon>Betaproteobacteria</taxon>
        <taxon>Nitrosomonadales</taxon>
        <taxon>Nitrosomonadaceae</taxon>
        <taxon>Nitrosospira</taxon>
    </lineage>
</organism>
<dbReference type="Gene3D" id="2.60.200.40">
    <property type="match status" value="1"/>
</dbReference>
<dbReference type="InterPro" id="IPR017438">
    <property type="entry name" value="ATP-NAD_kinase_N"/>
</dbReference>
<protein>
    <submittedName>
        <fullName evidence="3">Diacylglycerol kinase family enzyme</fullName>
    </submittedName>
</protein>
<feature type="domain" description="DAGKc" evidence="2">
    <location>
        <begin position="7"/>
        <end position="140"/>
    </location>
</feature>
<dbReference type="InterPro" id="IPR050187">
    <property type="entry name" value="Lipid_Phosphate_FormReg"/>
</dbReference>
<dbReference type="PANTHER" id="PTHR12358">
    <property type="entry name" value="SPHINGOSINE KINASE"/>
    <property type="match status" value="1"/>
</dbReference>
<dbReference type="Proteomes" id="UP000183107">
    <property type="component" value="Unassembled WGS sequence"/>
</dbReference>
<keyword evidence="3" id="KW-0418">Kinase</keyword>
<dbReference type="InterPro" id="IPR016064">
    <property type="entry name" value="NAD/diacylglycerol_kinase_sf"/>
</dbReference>
<dbReference type="PROSITE" id="PS50146">
    <property type="entry name" value="DAGK"/>
    <property type="match status" value="1"/>
</dbReference>
<dbReference type="AlphaFoldDB" id="A0A1I4XD15"/>
<dbReference type="OrthoDB" id="142078at2"/>
<feature type="region of interest" description="Disordered" evidence="1">
    <location>
        <begin position="305"/>
        <end position="324"/>
    </location>
</feature>